<reference evidence="3 4" key="1">
    <citation type="journal article" date="2012" name="ISME J.">
        <title>Nitrification expanded: discovery, physiology and genomics of a nitrite-oxidizing bacterium from the phylum Chloroflexi.</title>
        <authorList>
            <person name="Sorokin D.Y."/>
            <person name="Lucker S."/>
            <person name="Vejmelkova D."/>
            <person name="Kostrikina N.A."/>
            <person name="Kleerebezem R."/>
            <person name="Rijpstra W.I."/>
            <person name="Damste J.S."/>
            <person name="Le Paslier D."/>
            <person name="Muyzer G."/>
            <person name="Wagner M."/>
            <person name="van Loosdrecht M.C."/>
            <person name="Daims H."/>
        </authorList>
    </citation>
    <scope>NUCLEOTIDE SEQUENCE [LARGE SCALE GENOMIC DNA]</scope>
    <source>
        <strain evidence="4">none</strain>
    </source>
</reference>
<protein>
    <recommendedName>
        <fullName evidence="2">SWIM-type domain-containing protein</fullName>
    </recommendedName>
</protein>
<organism evidence="3 4">
    <name type="scientific">Nitrolancea hollandica Lb</name>
    <dbReference type="NCBI Taxonomy" id="1129897"/>
    <lineage>
        <taxon>Bacteria</taxon>
        <taxon>Pseudomonadati</taxon>
        <taxon>Thermomicrobiota</taxon>
        <taxon>Thermomicrobia</taxon>
        <taxon>Sphaerobacterales</taxon>
        <taxon>Sphaerobacterineae</taxon>
        <taxon>Sphaerobacteraceae</taxon>
        <taxon>Nitrolancea</taxon>
    </lineage>
</organism>
<keyword evidence="4" id="KW-1185">Reference proteome</keyword>
<dbReference type="Proteomes" id="UP000004221">
    <property type="component" value="Unassembled WGS sequence"/>
</dbReference>
<dbReference type="InterPro" id="IPR007527">
    <property type="entry name" value="Znf_SWIM"/>
</dbReference>
<keyword evidence="1" id="KW-0479">Metal-binding</keyword>
<dbReference type="AlphaFoldDB" id="I4EFZ8"/>
<dbReference type="EMBL" id="CAGS01000170">
    <property type="protein sequence ID" value="CCF83610.1"/>
    <property type="molecule type" value="Genomic_DNA"/>
</dbReference>
<keyword evidence="1" id="KW-0862">Zinc</keyword>
<evidence type="ECO:0000313" key="3">
    <source>
        <dbReference type="EMBL" id="CCF83610.1"/>
    </source>
</evidence>
<accession>I4EFZ8</accession>
<proteinExistence type="predicted"/>
<dbReference type="RefSeq" id="WP_008477060.1">
    <property type="nucleotide sequence ID" value="NZ_CAGS01000170.1"/>
</dbReference>
<sequence length="171" mass="19842">MTSLAKQKRTYNWSGAGTPLLTRIDRWTAEQWASALARAQRHGIEATRESYRFLPGERSLSIYKVASATRYREPHTVHVGRRDDVLAVHCDCRDGWPDVAPCQHMAAALWVNAWHWVPQVAPEDWPRCPKCRAPLRRSWLPRDHSHSYRLKCLPCNGLWWEDELREMGVSA</sequence>
<feature type="domain" description="SWIM-type" evidence="2">
    <location>
        <begin position="75"/>
        <end position="113"/>
    </location>
</feature>
<dbReference type="PROSITE" id="PS50966">
    <property type="entry name" value="ZF_SWIM"/>
    <property type="match status" value="1"/>
</dbReference>
<evidence type="ECO:0000259" key="2">
    <source>
        <dbReference type="PROSITE" id="PS50966"/>
    </source>
</evidence>
<evidence type="ECO:0000256" key="1">
    <source>
        <dbReference type="PROSITE-ProRule" id="PRU00325"/>
    </source>
</evidence>
<dbReference type="GO" id="GO:0008270">
    <property type="term" value="F:zinc ion binding"/>
    <property type="evidence" value="ECO:0007669"/>
    <property type="project" value="UniProtKB-KW"/>
</dbReference>
<name>I4EFZ8_9BACT</name>
<comment type="caution">
    <text evidence="3">The sequence shown here is derived from an EMBL/GenBank/DDBJ whole genome shotgun (WGS) entry which is preliminary data.</text>
</comment>
<evidence type="ECO:0000313" key="4">
    <source>
        <dbReference type="Proteomes" id="UP000004221"/>
    </source>
</evidence>
<gene>
    <name evidence="3" type="ORF">NITHO_2510008</name>
</gene>
<keyword evidence="1" id="KW-0863">Zinc-finger</keyword>